<dbReference type="KEGG" id="tps:THAPSDRAFT_7484"/>
<proteinExistence type="predicted"/>
<organism evidence="2 3">
    <name type="scientific">Thalassiosira pseudonana</name>
    <name type="common">Marine diatom</name>
    <name type="synonym">Cyclotella nana</name>
    <dbReference type="NCBI Taxonomy" id="35128"/>
    <lineage>
        <taxon>Eukaryota</taxon>
        <taxon>Sar</taxon>
        <taxon>Stramenopiles</taxon>
        <taxon>Ochrophyta</taxon>
        <taxon>Bacillariophyta</taxon>
        <taxon>Coscinodiscophyceae</taxon>
        <taxon>Thalassiosirophycidae</taxon>
        <taxon>Thalassiosirales</taxon>
        <taxon>Thalassiosiraceae</taxon>
        <taxon>Thalassiosira</taxon>
    </lineage>
</organism>
<feature type="region of interest" description="Disordered" evidence="1">
    <location>
        <begin position="64"/>
        <end position="87"/>
    </location>
</feature>
<name>B8C6N0_THAPS</name>
<dbReference type="Proteomes" id="UP000001449">
    <property type="component" value="Chromosome 8"/>
</dbReference>
<reference evidence="2 3" key="2">
    <citation type="journal article" date="2008" name="Nature">
        <title>The Phaeodactylum genome reveals the evolutionary history of diatom genomes.</title>
        <authorList>
            <person name="Bowler C."/>
            <person name="Allen A.E."/>
            <person name="Badger J.H."/>
            <person name="Grimwood J."/>
            <person name="Jabbari K."/>
            <person name="Kuo A."/>
            <person name="Maheswari U."/>
            <person name="Martens C."/>
            <person name="Maumus F."/>
            <person name="Otillar R.P."/>
            <person name="Rayko E."/>
            <person name="Salamov A."/>
            <person name="Vandepoele K."/>
            <person name="Beszteri B."/>
            <person name="Gruber A."/>
            <person name="Heijde M."/>
            <person name="Katinka M."/>
            <person name="Mock T."/>
            <person name="Valentin K."/>
            <person name="Verret F."/>
            <person name="Berges J.A."/>
            <person name="Brownlee C."/>
            <person name="Cadoret J.P."/>
            <person name="Chiovitti A."/>
            <person name="Choi C.J."/>
            <person name="Coesel S."/>
            <person name="De Martino A."/>
            <person name="Detter J.C."/>
            <person name="Durkin C."/>
            <person name="Falciatore A."/>
            <person name="Fournet J."/>
            <person name="Haruta M."/>
            <person name="Huysman M.J."/>
            <person name="Jenkins B.D."/>
            <person name="Jiroutova K."/>
            <person name="Jorgensen R.E."/>
            <person name="Joubert Y."/>
            <person name="Kaplan A."/>
            <person name="Kroger N."/>
            <person name="Kroth P.G."/>
            <person name="La Roche J."/>
            <person name="Lindquist E."/>
            <person name="Lommer M."/>
            <person name="Martin-Jezequel V."/>
            <person name="Lopez P.J."/>
            <person name="Lucas S."/>
            <person name="Mangogna M."/>
            <person name="McGinnis K."/>
            <person name="Medlin L.K."/>
            <person name="Montsant A."/>
            <person name="Oudot-Le Secq M.P."/>
            <person name="Napoli C."/>
            <person name="Obornik M."/>
            <person name="Parker M.S."/>
            <person name="Petit J.L."/>
            <person name="Porcel B.M."/>
            <person name="Poulsen N."/>
            <person name="Robison M."/>
            <person name="Rychlewski L."/>
            <person name="Rynearson T.A."/>
            <person name="Schmutz J."/>
            <person name="Shapiro H."/>
            <person name="Siaut M."/>
            <person name="Stanley M."/>
            <person name="Sussman M.R."/>
            <person name="Taylor A.R."/>
            <person name="Vardi A."/>
            <person name="von Dassow P."/>
            <person name="Vyverman W."/>
            <person name="Willis A."/>
            <person name="Wyrwicz L.S."/>
            <person name="Rokhsar D.S."/>
            <person name="Weissenbach J."/>
            <person name="Armbrust E.V."/>
            <person name="Green B.R."/>
            <person name="Van de Peer Y."/>
            <person name="Grigoriev I.V."/>
        </authorList>
    </citation>
    <scope>NUCLEOTIDE SEQUENCE [LARGE SCALE GENOMIC DNA]</scope>
    <source>
        <strain evidence="2 3">CCMP1335</strain>
    </source>
</reference>
<gene>
    <name evidence="2" type="ORF">THAPSDRAFT_7484</name>
</gene>
<dbReference type="HOGENOM" id="CLU_269235_0_0_1"/>
<feature type="region of interest" description="Disordered" evidence="1">
    <location>
        <begin position="102"/>
        <end position="130"/>
    </location>
</feature>
<feature type="region of interest" description="Disordered" evidence="1">
    <location>
        <begin position="1"/>
        <end position="33"/>
    </location>
</feature>
<dbReference type="EMBL" id="CM000644">
    <property type="protein sequence ID" value="EED90833.1"/>
    <property type="molecule type" value="Genomic_DNA"/>
</dbReference>
<dbReference type="RefSeq" id="XP_002291982.1">
    <property type="nucleotide sequence ID" value="XM_002291946.1"/>
</dbReference>
<dbReference type="GeneID" id="7445554"/>
<dbReference type="InParanoid" id="B8C6N0"/>
<sequence>MSSPTATSFRLAPSPRDVNHIASPRSLRSRTRSGFSYNESCTMSVATSKASVVSNTPVVVVATGGGDREGGGNLKVETTSKCRNNTSTSGLYSQDLFFQLQPVQHQQQREQSPQTIQQRPTPPSPVQISSMFSPEISTDAFAKLKKQLSPRRRQKQVTMEQQSQSPVRPPQQQSQQQQGAQTTALKTHRRRLSDNWRNLHVRTSSPSTNVPVAPVVESTDRAAVRNPVTNKKDNIIATTDAIPETIHENSLTNTNNDDDAAAPLLNNIVPSITQPNNNNLATSQSNASNSRLHIAPTATSNLLNNSTRSKKILVIDPKTKQKYALNTDDHSLTDKELLVFHRGEGQNNGGGSDRASVANATVRNGYDSSGQFAGYHNNHDDQSIAHTLGTASALTEVDYGGRNYGRFRCHFPTSCHSVERMAFGHDIIVDGDEERIVDEEYTIDERTYNREYHQKYLVHERDGEEDMEEGVAEYTLGAANVHEDDRNEVDVGANWNGARDTTSPTANKDDSTSPMLPNLVSAFGTLGGLGSLVSPHLTSPIATLKSFFPDNSDPTFFETVDEVRYSRILLIVFPSELGTSSAFGGTSVMSGYETLLGMTFKQCPSDFMAHVSRVVRGSRSDKMGVRRGDVVSFAVALSNMSEEEKNTTLAEKLIKRLESVGMRSSYRELFDIFLSSTTNTRPIGMVLRRYHKPAHASHPLSPLMHPLSPSSALSPQNGECPLTTIIDEFEWSTDFLRSMSIKCREYEFEQMIPFKMNQVIEETAPVLSYLPCPNSNLISTSQPSGAAAQLSSLLEFAGNYNCASPFPSAGDCGLGSITENATNHTVDKLFLSNRTLCLLMEQAVGLVFVRRCVEVTFNSSGCKKVSVSGSGFVVVRKTESEWSAPCFIDVLESKCLTDSDAASSFESIHMIAAGKKEIISRLVLGNDVKLGVNKKQKRMNVLARDSVVIADNEGRFHLMEDFSVTVKINEVQNDGVYSPLTPLMTISARDILVGAVSPPEQSNDFYGALQSLELPYSMHAHPTIPEMFQPYCNTDWVEFAPQRGRGCSDAVASTLSHGGMRTILKLVANGKSVEEKREIDMFARKFKYYLMDGVPVQLVLPSNTGCKEEKMLRLTIKSSSSMSEALLELSRKRRPGVANAGMQGNFVTTFGSITKMSRTPPTTLNLDDEEKRRFFSFETDLSGGPVNLLAKSKRDTMLLLCGMKLLLEREKIMSIA</sequence>
<evidence type="ECO:0000313" key="2">
    <source>
        <dbReference type="EMBL" id="EED90833.1"/>
    </source>
</evidence>
<feature type="compositionally biased region" description="Low complexity" evidence="1">
    <location>
        <begin position="161"/>
        <end position="178"/>
    </location>
</feature>
<reference evidence="2 3" key="1">
    <citation type="journal article" date="2004" name="Science">
        <title>The genome of the diatom Thalassiosira pseudonana: ecology, evolution, and metabolism.</title>
        <authorList>
            <person name="Armbrust E.V."/>
            <person name="Berges J.A."/>
            <person name="Bowler C."/>
            <person name="Green B.R."/>
            <person name="Martinez D."/>
            <person name="Putnam N.H."/>
            <person name="Zhou S."/>
            <person name="Allen A.E."/>
            <person name="Apt K.E."/>
            <person name="Bechner M."/>
            <person name="Brzezinski M.A."/>
            <person name="Chaal B.K."/>
            <person name="Chiovitti A."/>
            <person name="Davis A.K."/>
            <person name="Demarest M.S."/>
            <person name="Detter J.C."/>
            <person name="Glavina T."/>
            <person name="Goodstein D."/>
            <person name="Hadi M.Z."/>
            <person name="Hellsten U."/>
            <person name="Hildebrand M."/>
            <person name="Jenkins B.D."/>
            <person name="Jurka J."/>
            <person name="Kapitonov V.V."/>
            <person name="Kroger N."/>
            <person name="Lau W.W."/>
            <person name="Lane T.W."/>
            <person name="Larimer F.W."/>
            <person name="Lippmeier J.C."/>
            <person name="Lucas S."/>
            <person name="Medina M."/>
            <person name="Montsant A."/>
            <person name="Obornik M."/>
            <person name="Parker M.S."/>
            <person name="Palenik B."/>
            <person name="Pazour G.J."/>
            <person name="Richardson P.M."/>
            <person name="Rynearson T.A."/>
            <person name="Saito M.A."/>
            <person name="Schwartz D.C."/>
            <person name="Thamatrakoln K."/>
            <person name="Valentin K."/>
            <person name="Vardi A."/>
            <person name="Wilkerson F.P."/>
            <person name="Rokhsar D.S."/>
        </authorList>
    </citation>
    <scope>NUCLEOTIDE SEQUENCE [LARGE SCALE GENOMIC DNA]</scope>
    <source>
        <strain evidence="2 3">CCMP1335</strain>
    </source>
</reference>
<accession>B8C6N0</accession>
<protein>
    <submittedName>
        <fullName evidence="2">Uncharacterized protein</fullName>
    </submittedName>
</protein>
<feature type="compositionally biased region" description="Basic residues" evidence="1">
    <location>
        <begin position="146"/>
        <end position="155"/>
    </location>
</feature>
<keyword evidence="3" id="KW-1185">Reference proteome</keyword>
<evidence type="ECO:0000256" key="1">
    <source>
        <dbReference type="SAM" id="MobiDB-lite"/>
    </source>
</evidence>
<feature type="compositionally biased region" description="Low complexity" evidence="1">
    <location>
        <begin position="102"/>
        <end position="114"/>
    </location>
</feature>
<dbReference type="PaxDb" id="35128-Thaps7484"/>
<feature type="region of interest" description="Disordered" evidence="1">
    <location>
        <begin position="491"/>
        <end position="513"/>
    </location>
</feature>
<feature type="compositionally biased region" description="Polar residues" evidence="1">
    <location>
        <begin position="76"/>
        <end position="87"/>
    </location>
</feature>
<feature type="region of interest" description="Disordered" evidence="1">
    <location>
        <begin position="146"/>
        <end position="188"/>
    </location>
</feature>
<dbReference type="AlphaFoldDB" id="B8C6N0"/>
<evidence type="ECO:0000313" key="3">
    <source>
        <dbReference type="Proteomes" id="UP000001449"/>
    </source>
</evidence>